<keyword evidence="3" id="KW-0378">Hydrolase</keyword>
<keyword evidence="3" id="KW-0540">Nuclease</keyword>
<sequence>MGLPPDLQVVADAMMGASMEMVTTVMPGARDTAIAVFHELDRQKGMAGGDDAGHDFAKVYTSAAAETLDQMGYSAYVMGASGRALMRSAREFIAQEDATAALFMGRQPDPTTSMGDPAEDCEESFLGLGEDLPEVVGETAFSDQYLGTGASGGRFRGSPDKLRDVAGTWERAGTLMQRFLVDAQGCGHTADKAHSGLAADAFRAHFTAFIGFDPPPTLAQQDETLVANLVAACDQLAQACLQYAAHIEQALQTIRQDQLNPFHSESPLHSPLFGGNGDDGGLKDAIREDPWIHALGDVAHALDTSRSRVKLPHDDGPHHHWYDLPGLPLIPVPIPEPVPLVLAAYPGAAPGLLPAAYRDPNATIPWAPPIPPAAGTTTPLSPAQRQEFITWVDGLRPVDFGGARNPGNPDNAYQLRVAGYPERVIPLSGVPWPAIAADGMRPSDGYMVDAKYVRNEQNCYRRPSTFEIEQEYRADGTPKWNPDTFAVPDDRKELQKYKAAIAQHQQIRGLEIDTNFSESQAYWQTLMEEEGVTGVARYVP</sequence>
<evidence type="ECO:0000313" key="4">
    <source>
        <dbReference type="Proteomes" id="UP000184111"/>
    </source>
</evidence>
<evidence type="ECO:0000313" key="3">
    <source>
        <dbReference type="EMBL" id="SHN18724.1"/>
    </source>
</evidence>
<accession>A0A1M7PNE2</accession>
<dbReference type="Pfam" id="PF15646">
    <property type="entry name" value="Tox-REase-2"/>
    <property type="match status" value="1"/>
</dbReference>
<name>A0A1M7PNE2_9ACTN</name>
<evidence type="ECO:0000259" key="2">
    <source>
        <dbReference type="Pfam" id="PF25547"/>
    </source>
</evidence>
<gene>
    <name evidence="3" type="ORF">SAMN05216499_12483</name>
</gene>
<dbReference type="Pfam" id="PF25547">
    <property type="entry name" value="WXG100_2"/>
    <property type="match status" value="1"/>
</dbReference>
<proteinExistence type="predicted"/>
<keyword evidence="4" id="KW-1185">Reference proteome</keyword>
<feature type="domain" description="Outer membrane channel protein CpnT-like N-terminal" evidence="2">
    <location>
        <begin position="157"/>
        <end position="254"/>
    </location>
</feature>
<evidence type="ECO:0000259" key="1">
    <source>
        <dbReference type="Pfam" id="PF15646"/>
    </source>
</evidence>
<dbReference type="EMBL" id="FRBI01000024">
    <property type="protein sequence ID" value="SHN18724.1"/>
    <property type="molecule type" value="Genomic_DNA"/>
</dbReference>
<dbReference type="Proteomes" id="UP000184111">
    <property type="component" value="Unassembled WGS sequence"/>
</dbReference>
<feature type="domain" description="Tox-REase-2" evidence="1">
    <location>
        <begin position="409"/>
        <end position="532"/>
    </location>
</feature>
<protein>
    <submittedName>
        <fullName evidence="3">Restriction endonuclease fold toxin 2</fullName>
    </submittedName>
</protein>
<dbReference type="STRING" id="310782.SAMN05216499_12483"/>
<dbReference type="RefSeq" id="WP_073501807.1">
    <property type="nucleotide sequence ID" value="NZ_FRBI01000024.1"/>
</dbReference>
<reference evidence="3 4" key="1">
    <citation type="submission" date="2016-11" db="EMBL/GenBank/DDBJ databases">
        <authorList>
            <person name="Jaros S."/>
            <person name="Januszkiewicz K."/>
            <person name="Wedrychowicz H."/>
        </authorList>
    </citation>
    <scope>NUCLEOTIDE SEQUENCE [LARGE SCALE GENOMIC DNA]</scope>
    <source>
        <strain evidence="3 4">CGMCC 4.2025</strain>
    </source>
</reference>
<keyword evidence="3" id="KW-0255">Endonuclease</keyword>
<organism evidence="3 4">
    <name type="scientific">Actinacidiphila paucisporea</name>
    <dbReference type="NCBI Taxonomy" id="310782"/>
    <lineage>
        <taxon>Bacteria</taxon>
        <taxon>Bacillati</taxon>
        <taxon>Actinomycetota</taxon>
        <taxon>Actinomycetes</taxon>
        <taxon>Kitasatosporales</taxon>
        <taxon>Streptomycetaceae</taxon>
        <taxon>Actinacidiphila</taxon>
    </lineage>
</organism>
<dbReference type="InterPro" id="IPR028906">
    <property type="entry name" value="Tox-REase-2_dom"/>
</dbReference>
<dbReference type="GO" id="GO:0004519">
    <property type="term" value="F:endonuclease activity"/>
    <property type="evidence" value="ECO:0007669"/>
    <property type="project" value="UniProtKB-KW"/>
</dbReference>
<dbReference type="OrthoDB" id="4230357at2"/>
<dbReference type="AlphaFoldDB" id="A0A1M7PNE2"/>
<dbReference type="InterPro" id="IPR057746">
    <property type="entry name" value="CpnT-like_N"/>
</dbReference>